<evidence type="ECO:0000259" key="3">
    <source>
        <dbReference type="PROSITE" id="PS51194"/>
    </source>
</evidence>
<dbReference type="PROSITE" id="PS51192">
    <property type="entry name" value="HELICASE_ATP_BIND_1"/>
    <property type="match status" value="1"/>
</dbReference>
<dbReference type="OrthoDB" id="9814088at2"/>
<dbReference type="InterPro" id="IPR014001">
    <property type="entry name" value="Helicase_ATP-bd"/>
</dbReference>
<dbReference type="Pfam" id="PF00271">
    <property type="entry name" value="Helicase_C"/>
    <property type="match status" value="1"/>
</dbReference>
<accession>A0A4R0GJD7</accession>
<dbReference type="InterPro" id="IPR038718">
    <property type="entry name" value="SNF2-like_sf"/>
</dbReference>
<proteinExistence type="predicted"/>
<dbReference type="GO" id="GO:0004386">
    <property type="term" value="F:helicase activity"/>
    <property type="evidence" value="ECO:0007669"/>
    <property type="project" value="UniProtKB-KW"/>
</dbReference>
<dbReference type="GO" id="GO:0005524">
    <property type="term" value="F:ATP binding"/>
    <property type="evidence" value="ECO:0007669"/>
    <property type="project" value="InterPro"/>
</dbReference>
<dbReference type="Gene3D" id="3.40.50.10810">
    <property type="entry name" value="Tandem AAA-ATPase domain"/>
    <property type="match status" value="1"/>
</dbReference>
<name>A0A4R0GJD7_9ACTN</name>
<dbReference type="RefSeq" id="WP_131303607.1">
    <property type="nucleotide sequence ID" value="NZ_SJJR01000006.1"/>
</dbReference>
<dbReference type="Pfam" id="PF00176">
    <property type="entry name" value="SNF2-rel_dom"/>
    <property type="match status" value="1"/>
</dbReference>
<dbReference type="SMART" id="SM00487">
    <property type="entry name" value="DEXDc"/>
    <property type="match status" value="1"/>
</dbReference>
<dbReference type="PANTHER" id="PTHR45766:SF6">
    <property type="entry name" value="SWI_SNF-RELATED MATRIX-ASSOCIATED ACTIN-DEPENDENT REGULATOR OF CHROMATIN SUBFAMILY A-LIKE PROTEIN 1"/>
    <property type="match status" value="1"/>
</dbReference>
<dbReference type="SMART" id="SM00490">
    <property type="entry name" value="HELICc"/>
    <property type="match status" value="1"/>
</dbReference>
<dbReference type="PANTHER" id="PTHR45766">
    <property type="entry name" value="DNA ANNEALING HELICASE AND ENDONUCLEASE ZRANB3 FAMILY MEMBER"/>
    <property type="match status" value="1"/>
</dbReference>
<evidence type="ECO:0000313" key="5">
    <source>
        <dbReference type="Proteomes" id="UP000292274"/>
    </source>
</evidence>
<keyword evidence="4" id="KW-0067">ATP-binding</keyword>
<evidence type="ECO:0000259" key="2">
    <source>
        <dbReference type="PROSITE" id="PS51192"/>
    </source>
</evidence>
<dbReference type="InterPro" id="IPR027417">
    <property type="entry name" value="P-loop_NTPase"/>
</dbReference>
<keyword evidence="5" id="KW-1185">Reference proteome</keyword>
<sequence>MTYVDPPSAALHGELTADGTQIVLIGVGPDPAIAQMADRLQLATPLIKPSNPPGALVLPATWAAVVQLSHLFGAVWRPGPRLLGWLAEEMRLRTQPGTELTVTLPEGLVLRPYQVEGARMIAAMGRALLFDDPGAGKTITTILGLLERAAAGHQVAPVVVIAPASVVDPWIDAWRTWAPDWRVNAWRGTPDHRRRLAARPAGTAAHVVVASYDTARMDAAKGKPLDRLGARTVVVDECHLIKSASAARSIAARRLAKRADNFVALSGTPITHHPGDLWPTLEALAPTAWPSGERWKARYCVTIPGDYSARVIGLNDAAEPEFRATLLGQHRRVAKADVLTQLPPKVYSVRQVELPPAYRKAYDQLERQMIAQLPDGEELSVMSVLAQLTRLSQLASAAADVTVTREPGPDGEMQGRTEVRLKAPSWKVDALLEVLAERPGSPVVAFAPSRQLMALAGEQATKVGLQVGYVMGGQSMRERTETVERFQKGKLDLLCVTTGAGGVGLTLTAARTVVFLQRPWSLVEATQAEDRCHRIGSEIHDSIEVVDIVATDTIDARVRSVLHEKAGQLADLLKDPRLVTQLLGGSTPRKAA</sequence>
<gene>
    <name evidence="4" type="ORF">E0H26_11620</name>
</gene>
<dbReference type="AlphaFoldDB" id="A0A4R0GJD7"/>
<dbReference type="SUPFAM" id="SSF52540">
    <property type="entry name" value="P-loop containing nucleoside triphosphate hydrolases"/>
    <property type="match status" value="2"/>
</dbReference>
<feature type="domain" description="Helicase C-terminal" evidence="3">
    <location>
        <begin position="427"/>
        <end position="577"/>
    </location>
</feature>
<keyword evidence="1" id="KW-0378">Hydrolase</keyword>
<dbReference type="Proteomes" id="UP000292274">
    <property type="component" value="Unassembled WGS sequence"/>
</dbReference>
<keyword evidence="4" id="KW-0547">Nucleotide-binding</keyword>
<dbReference type="InterPro" id="IPR049730">
    <property type="entry name" value="SNF2/RAD54-like_C"/>
</dbReference>
<evidence type="ECO:0000313" key="4">
    <source>
        <dbReference type="EMBL" id="TCB97560.1"/>
    </source>
</evidence>
<evidence type="ECO:0000256" key="1">
    <source>
        <dbReference type="ARBA" id="ARBA00022801"/>
    </source>
</evidence>
<protein>
    <submittedName>
        <fullName evidence="4">DEAD/DEAH box helicase</fullName>
    </submittedName>
</protein>
<dbReference type="Gene3D" id="3.40.50.300">
    <property type="entry name" value="P-loop containing nucleotide triphosphate hydrolases"/>
    <property type="match status" value="1"/>
</dbReference>
<organism evidence="4 5">
    <name type="scientific">Micromonospora zingiberis</name>
    <dbReference type="NCBI Taxonomy" id="2053011"/>
    <lineage>
        <taxon>Bacteria</taxon>
        <taxon>Bacillati</taxon>
        <taxon>Actinomycetota</taxon>
        <taxon>Actinomycetes</taxon>
        <taxon>Micromonosporales</taxon>
        <taxon>Micromonosporaceae</taxon>
        <taxon>Micromonospora</taxon>
    </lineage>
</organism>
<dbReference type="PROSITE" id="PS51194">
    <property type="entry name" value="HELICASE_CTER"/>
    <property type="match status" value="1"/>
</dbReference>
<keyword evidence="4" id="KW-0347">Helicase</keyword>
<feature type="domain" description="Helicase ATP-binding" evidence="2">
    <location>
        <begin position="118"/>
        <end position="287"/>
    </location>
</feature>
<reference evidence="4 5" key="1">
    <citation type="submission" date="2019-02" db="EMBL/GenBank/DDBJ databases">
        <title>Jishengella sp. nov., isolated from a root of Zingiber montanum.</title>
        <authorList>
            <person name="Kuncharoen N."/>
            <person name="Kudo T."/>
            <person name="Masahiro Y."/>
            <person name="Ohkuma M."/>
            <person name="Tanasupawat S."/>
        </authorList>
    </citation>
    <scope>NUCLEOTIDE SEQUENCE [LARGE SCALE GENOMIC DNA]</scope>
    <source>
        <strain evidence="4 5">PLAI 1-1</strain>
    </source>
</reference>
<comment type="caution">
    <text evidence="4">The sequence shown here is derived from an EMBL/GenBank/DDBJ whole genome shotgun (WGS) entry which is preliminary data.</text>
</comment>
<dbReference type="InterPro" id="IPR001650">
    <property type="entry name" value="Helicase_C-like"/>
</dbReference>
<dbReference type="CDD" id="cd18793">
    <property type="entry name" value="SF2_C_SNF"/>
    <property type="match status" value="1"/>
</dbReference>
<dbReference type="GO" id="GO:0016787">
    <property type="term" value="F:hydrolase activity"/>
    <property type="evidence" value="ECO:0007669"/>
    <property type="project" value="UniProtKB-KW"/>
</dbReference>
<dbReference type="GO" id="GO:0031297">
    <property type="term" value="P:replication fork processing"/>
    <property type="evidence" value="ECO:0007669"/>
    <property type="project" value="TreeGrafter"/>
</dbReference>
<dbReference type="InterPro" id="IPR000330">
    <property type="entry name" value="SNF2_N"/>
</dbReference>
<dbReference type="GO" id="GO:0006281">
    <property type="term" value="P:DNA repair"/>
    <property type="evidence" value="ECO:0007669"/>
    <property type="project" value="TreeGrafter"/>
</dbReference>
<dbReference type="EMBL" id="SJJR01000006">
    <property type="protein sequence ID" value="TCB97560.1"/>
    <property type="molecule type" value="Genomic_DNA"/>
</dbReference>